<protein>
    <recommendedName>
        <fullName evidence="6">CWH43-like N-terminal domain-containing protein</fullName>
    </recommendedName>
</protein>
<dbReference type="PANTHER" id="PTHR21324:SF2">
    <property type="entry name" value="EG:22E5.9 PROTEIN"/>
    <property type="match status" value="1"/>
</dbReference>
<dbReference type="InterPro" id="IPR050911">
    <property type="entry name" value="DRAM/TMEM150_Autophagy_Mod"/>
</dbReference>
<proteinExistence type="predicted"/>
<dbReference type="Pfam" id="PF10277">
    <property type="entry name" value="Frag1"/>
    <property type="match status" value="1"/>
</dbReference>
<evidence type="ECO:0000313" key="7">
    <source>
        <dbReference type="EMBL" id="KIR78692.1"/>
    </source>
</evidence>
<feature type="transmembrane region" description="Helical" evidence="5">
    <location>
        <begin position="45"/>
        <end position="68"/>
    </location>
</feature>
<evidence type="ECO:0000259" key="6">
    <source>
        <dbReference type="Pfam" id="PF10277"/>
    </source>
</evidence>
<reference evidence="7 8" key="1">
    <citation type="submission" date="2015-01" db="EMBL/GenBank/DDBJ databases">
        <title>The Genome Sequence of Cryptococcus gattii EJB2.</title>
        <authorList>
            <consortium name="The Broad Institute Genomics Platform"/>
            <person name="Cuomo C."/>
            <person name="Litvintseva A."/>
            <person name="Chen Y."/>
            <person name="Heitman J."/>
            <person name="Sun S."/>
            <person name="Springer D."/>
            <person name="Dromer F."/>
            <person name="Young S."/>
            <person name="Zeng Q."/>
            <person name="Gargeya S."/>
            <person name="Abouelleil A."/>
            <person name="Alvarado L."/>
            <person name="Chapman S.B."/>
            <person name="Gainer-Dewar J."/>
            <person name="Goldberg J."/>
            <person name="Griggs A."/>
            <person name="Gujja S."/>
            <person name="Hansen M."/>
            <person name="Howarth C."/>
            <person name="Imamovic A."/>
            <person name="Larimer J."/>
            <person name="Murphy C."/>
            <person name="Naylor J."/>
            <person name="Pearson M."/>
            <person name="Priest M."/>
            <person name="Roberts A."/>
            <person name="Saif S."/>
            <person name="Shea T."/>
            <person name="Sykes S."/>
            <person name="Wortman J."/>
            <person name="Nusbaum C."/>
            <person name="Birren B."/>
        </authorList>
    </citation>
    <scope>NUCLEOTIDE SEQUENCE [LARGE SCALE GENOMIC DNA]</scope>
    <source>
        <strain evidence="7 8">EJB2</strain>
    </source>
</reference>
<name>A0ABR5BST1_9TREE</name>
<evidence type="ECO:0000256" key="3">
    <source>
        <dbReference type="ARBA" id="ARBA00022989"/>
    </source>
</evidence>
<organism evidence="7 8">
    <name type="scientific">Cryptococcus gattii EJB2</name>
    <dbReference type="NCBI Taxonomy" id="1296103"/>
    <lineage>
        <taxon>Eukaryota</taxon>
        <taxon>Fungi</taxon>
        <taxon>Dikarya</taxon>
        <taxon>Basidiomycota</taxon>
        <taxon>Agaricomycotina</taxon>
        <taxon>Tremellomycetes</taxon>
        <taxon>Tremellales</taxon>
        <taxon>Cryptococcaceae</taxon>
        <taxon>Cryptococcus</taxon>
        <taxon>Cryptococcus gattii species complex</taxon>
    </lineage>
</organism>
<feature type="transmembrane region" description="Helical" evidence="5">
    <location>
        <begin position="204"/>
        <end position="226"/>
    </location>
</feature>
<evidence type="ECO:0000256" key="2">
    <source>
        <dbReference type="ARBA" id="ARBA00022692"/>
    </source>
</evidence>
<evidence type="ECO:0000256" key="5">
    <source>
        <dbReference type="SAM" id="Phobius"/>
    </source>
</evidence>
<dbReference type="InterPro" id="IPR019402">
    <property type="entry name" value="CWH43_N"/>
</dbReference>
<feature type="transmembrane region" description="Helical" evidence="5">
    <location>
        <begin position="256"/>
        <end position="275"/>
    </location>
</feature>
<keyword evidence="3 5" id="KW-1133">Transmembrane helix</keyword>
<feature type="transmembrane region" description="Helical" evidence="5">
    <location>
        <begin position="95"/>
        <end position="117"/>
    </location>
</feature>
<feature type="transmembrane region" description="Helical" evidence="5">
    <location>
        <begin position="165"/>
        <end position="184"/>
    </location>
</feature>
<keyword evidence="4 5" id="KW-0472">Membrane</keyword>
<evidence type="ECO:0000313" key="8">
    <source>
        <dbReference type="Proteomes" id="UP000054272"/>
    </source>
</evidence>
<evidence type="ECO:0000256" key="1">
    <source>
        <dbReference type="ARBA" id="ARBA00004127"/>
    </source>
</evidence>
<dbReference type="Proteomes" id="UP000054272">
    <property type="component" value="Unassembled WGS sequence"/>
</dbReference>
<feature type="transmembrane region" description="Helical" evidence="5">
    <location>
        <begin position="133"/>
        <end position="153"/>
    </location>
</feature>
<gene>
    <name evidence="7" type="ORF">I306_04261</name>
</gene>
<dbReference type="PANTHER" id="PTHR21324">
    <property type="entry name" value="FASTING-INDUCIBLE INTEGRAL MEMBRANE PROTEIN TM6P1-RELATED"/>
    <property type="match status" value="1"/>
</dbReference>
<accession>A0ABR5BST1</accession>
<comment type="subcellular location">
    <subcellularLocation>
        <location evidence="1">Endomembrane system</location>
        <topology evidence="1">Multi-pass membrane protein</topology>
    </subcellularLocation>
</comment>
<evidence type="ECO:0000256" key="4">
    <source>
        <dbReference type="ARBA" id="ARBA00023136"/>
    </source>
</evidence>
<keyword evidence="2 5" id="KW-0812">Transmembrane</keyword>
<sequence length="313" mass="35232">MDEEQVSFQEEKPRPTLFTRLRSLSFLHFFLRNQALTRPLGHSPYVLLPILATTVWFSGLTAVMLLWVGAGKPQYGPKVASIAFISDIGGVNEGLFLSICVVVITLYFSSVCLIRWLRWKGRLPENLGRKERIYGYLAIVFCFVGCAGLFVLAKYNCYDYPTIHWGGTLVFIIGVALSAIFQTLEVWQLNKEHGERKHLKRNTYFKLAIVAGDLILATAFGLTYMYCHGQAIATYGHTASECDDVSSKAAILEWTIAYGLNLYFLTLAADLWPAWKSNKRFLERAEVPGKEGQNEVSDLRRSGVWPPCIVQSA</sequence>
<feature type="domain" description="CWH43-like N-terminal" evidence="6">
    <location>
        <begin position="45"/>
        <end position="273"/>
    </location>
</feature>
<keyword evidence="8" id="KW-1185">Reference proteome</keyword>
<dbReference type="EMBL" id="KN848709">
    <property type="protein sequence ID" value="KIR78692.1"/>
    <property type="molecule type" value="Genomic_DNA"/>
</dbReference>